<protein>
    <recommendedName>
        <fullName evidence="3">C2H2-type domain-containing protein</fullName>
    </recommendedName>
</protein>
<feature type="domain" description="C2H2-type" evidence="3">
    <location>
        <begin position="152"/>
        <end position="180"/>
    </location>
</feature>
<keyword evidence="1" id="KW-0479">Metal-binding</keyword>
<dbReference type="GO" id="GO:0006281">
    <property type="term" value="P:DNA repair"/>
    <property type="evidence" value="ECO:0007669"/>
    <property type="project" value="TreeGrafter"/>
</dbReference>
<feature type="region of interest" description="Disordered" evidence="2">
    <location>
        <begin position="432"/>
        <end position="459"/>
    </location>
</feature>
<dbReference type="SUPFAM" id="SSF52540">
    <property type="entry name" value="P-loop containing nucleoside triphosphate hydrolases"/>
    <property type="match status" value="1"/>
</dbReference>
<dbReference type="SUPFAM" id="SSF49879">
    <property type="entry name" value="SMAD/FHA domain"/>
    <property type="match status" value="1"/>
</dbReference>
<dbReference type="InterPro" id="IPR027417">
    <property type="entry name" value="P-loop_NTPase"/>
</dbReference>
<dbReference type="CDD" id="cd22671">
    <property type="entry name" value="FHA_APTX-like"/>
    <property type="match status" value="1"/>
</dbReference>
<dbReference type="FunFam" id="3.40.50.300:FF:000737">
    <property type="entry name" value="Bifunctional polynucleotide phosphatase/kinase"/>
    <property type="match status" value="1"/>
</dbReference>
<dbReference type="InterPro" id="IPR023214">
    <property type="entry name" value="HAD_sf"/>
</dbReference>
<reference evidence="4" key="1">
    <citation type="submission" date="2021-02" db="EMBL/GenBank/DDBJ databases">
        <authorList>
            <person name="Nowell W R."/>
        </authorList>
    </citation>
    <scope>NUCLEOTIDE SEQUENCE</scope>
</reference>
<dbReference type="EMBL" id="CAJNYV010000486">
    <property type="protein sequence ID" value="CAF3362328.1"/>
    <property type="molecule type" value="Genomic_DNA"/>
</dbReference>
<proteinExistence type="predicted"/>
<organism evidence="4 5">
    <name type="scientific">Rotaria socialis</name>
    <dbReference type="NCBI Taxonomy" id="392032"/>
    <lineage>
        <taxon>Eukaryota</taxon>
        <taxon>Metazoa</taxon>
        <taxon>Spiralia</taxon>
        <taxon>Gnathifera</taxon>
        <taxon>Rotifera</taxon>
        <taxon>Eurotatoria</taxon>
        <taxon>Bdelloidea</taxon>
        <taxon>Philodinida</taxon>
        <taxon>Philodinidae</taxon>
        <taxon>Rotaria</taxon>
    </lineage>
</organism>
<dbReference type="CDD" id="cd01625">
    <property type="entry name" value="HAD_PNP"/>
    <property type="match status" value="1"/>
</dbReference>
<feature type="compositionally biased region" description="Basic and acidic residues" evidence="2">
    <location>
        <begin position="406"/>
        <end position="419"/>
    </location>
</feature>
<dbReference type="InterPro" id="IPR013087">
    <property type="entry name" value="Znf_C2H2_type"/>
</dbReference>
<dbReference type="Gene3D" id="3.40.50.300">
    <property type="entry name" value="P-loop containing nucleotide triphosphate hydrolases"/>
    <property type="match status" value="1"/>
</dbReference>
<dbReference type="GO" id="GO:0046403">
    <property type="term" value="F:polynucleotide 3'-phosphatase activity"/>
    <property type="evidence" value="ECO:0007669"/>
    <property type="project" value="TreeGrafter"/>
</dbReference>
<feature type="region of interest" description="Disordered" evidence="2">
    <location>
        <begin position="374"/>
        <end position="419"/>
    </location>
</feature>
<dbReference type="InterPro" id="IPR008984">
    <property type="entry name" value="SMAD_FHA_dom_sf"/>
</dbReference>
<accession>A0A817X0M9</accession>
<dbReference type="AlphaFoldDB" id="A0A817X0M9"/>
<dbReference type="Gene3D" id="2.60.200.20">
    <property type="match status" value="1"/>
</dbReference>
<dbReference type="NCBIfam" id="TIGR01662">
    <property type="entry name" value="HAD-SF-IIIA"/>
    <property type="match status" value="1"/>
</dbReference>
<dbReference type="NCBIfam" id="TIGR01664">
    <property type="entry name" value="DNA-3'-Pase"/>
    <property type="match status" value="1"/>
</dbReference>
<dbReference type="PROSITE" id="PS00028">
    <property type="entry name" value="ZINC_FINGER_C2H2_1"/>
    <property type="match status" value="1"/>
</dbReference>
<dbReference type="Proteomes" id="UP000663865">
    <property type="component" value="Unassembled WGS sequence"/>
</dbReference>
<dbReference type="InterPro" id="IPR013954">
    <property type="entry name" value="PNK3P"/>
</dbReference>
<name>A0A817X0M9_9BILA</name>
<dbReference type="InterPro" id="IPR006551">
    <property type="entry name" value="Polynucleotide_phosphatase"/>
</dbReference>
<dbReference type="Pfam" id="PF13671">
    <property type="entry name" value="AAA_33"/>
    <property type="match status" value="1"/>
</dbReference>
<feature type="compositionally biased region" description="Low complexity" evidence="2">
    <location>
        <begin position="439"/>
        <end position="455"/>
    </location>
</feature>
<dbReference type="GO" id="GO:0003690">
    <property type="term" value="F:double-stranded DNA binding"/>
    <property type="evidence" value="ECO:0007669"/>
    <property type="project" value="TreeGrafter"/>
</dbReference>
<evidence type="ECO:0000256" key="2">
    <source>
        <dbReference type="SAM" id="MobiDB-lite"/>
    </source>
</evidence>
<evidence type="ECO:0000313" key="4">
    <source>
        <dbReference type="EMBL" id="CAF3362328.1"/>
    </source>
</evidence>
<evidence type="ECO:0000313" key="5">
    <source>
        <dbReference type="Proteomes" id="UP000663865"/>
    </source>
</evidence>
<dbReference type="GO" id="GO:0008270">
    <property type="term" value="F:zinc ion binding"/>
    <property type="evidence" value="ECO:0007669"/>
    <property type="project" value="UniProtKB-KW"/>
</dbReference>
<dbReference type="PANTHER" id="PTHR12083:SF9">
    <property type="entry name" value="BIFUNCTIONAL POLYNUCLEOTIDE PHOSPHATASE_KINASE"/>
    <property type="match status" value="1"/>
</dbReference>
<keyword evidence="1" id="KW-0863">Zinc-finger</keyword>
<comment type="caution">
    <text evidence="4">The sequence shown here is derived from an EMBL/GenBank/DDBJ whole genome shotgun (WGS) entry which is preliminary data.</text>
</comment>
<dbReference type="Pfam" id="PF08645">
    <property type="entry name" value="PNK3P"/>
    <property type="match status" value="1"/>
</dbReference>
<evidence type="ECO:0000256" key="1">
    <source>
        <dbReference type="PROSITE-ProRule" id="PRU00042"/>
    </source>
</evidence>
<feature type="compositionally biased region" description="Basic and acidic residues" evidence="2">
    <location>
        <begin position="384"/>
        <end position="395"/>
    </location>
</feature>
<dbReference type="SMART" id="SM00355">
    <property type="entry name" value="ZnF_C2H2"/>
    <property type="match status" value="4"/>
</dbReference>
<dbReference type="InterPro" id="IPR036236">
    <property type="entry name" value="Znf_C2H2_sf"/>
</dbReference>
<keyword evidence="1" id="KW-0862">Zinc</keyword>
<evidence type="ECO:0000259" key="3">
    <source>
        <dbReference type="PROSITE" id="PS50157"/>
    </source>
</evidence>
<dbReference type="PANTHER" id="PTHR12083">
    <property type="entry name" value="BIFUNCTIONAL POLYNUCLEOTIDE PHOSPHATASE/KINASE"/>
    <property type="match status" value="1"/>
</dbReference>
<dbReference type="Gene3D" id="3.30.160.60">
    <property type="entry name" value="Classic Zinc Finger"/>
    <property type="match status" value="1"/>
</dbReference>
<dbReference type="FunFam" id="3.40.50.1000:FF:000078">
    <property type="entry name" value="Bifunctional polynucleotide phosphatase/kinase"/>
    <property type="match status" value="1"/>
</dbReference>
<sequence>MNQYSKHSILNSSFECIIPTTDELNYETSQVKCPHGEKNSTLEKCQKVFKNIMALNVHLQMYHKETGIVTASNKYTSRIGRYHCPIGDCIFYCRCKKDHSQSLSFSNFNAVRLHYLRQHGLKKEQCSKCLKSFGLHQDLIGHEKICGVHCPFSCSNCDQQFQNRTSLRRHQLKYHTDANSESQNNNYYNSVINALPSLPKSSERRKRLNRRRPLLPDQIELSRQNILSHQPVTINPLALELLKSFNNEKLPVSSSSTIDSTLICASDSDKATQTYTRVSVGTECCSLTSTDLNLIPPVPIKTTEQKSICLHIENDQVYIKQLGTHPSFINHSPIKTKDKQIVNDGDKLHLLENEHCYTVRIECSNISSKLMKSSSLTKPTLKRQNTEEKDNEAACKKQKGSMNKIEQQEEKDASDSEESRALWIQQQLHAMQSNVNQTSSSSKPSNPMKKSNSNSEDSWEIPCDGLEVFTSKGVISSEKIAAFDMDGTIILTKSGKVHPTDENDWRIGFDTCFKKLKQLCVDNYKIVIFTNQRGLMKATSTDHFRRKIQYIQQKLNVPLQVFIAIHPGRYRKPCTGSWSLLESKYNDDIKIDKSKSFYVGDAAGRPDKWRAKAKKDHSSADRLFAMNLDLRFYTPEEYFLGLSKALHDMPKFDPKSLRSIQSLLEPTTAKLTSDKTEIIVMCGLPASGKSWFVKKYIVPHQYEYVNRDEVGTWQTCVKMTEMAISKQKSVIVDNTNIDTESRQRYIEVAKKFNVLCRCFVMNVTVEHTKHNNLFRHMIGTDKAHKDVNEIVILGANKRYIKPSMDEGFSEIVMVNMQPMFDDANVEQLYYQYILDK</sequence>
<dbReference type="SUPFAM" id="SSF57667">
    <property type="entry name" value="beta-beta-alpha zinc fingers"/>
    <property type="match status" value="1"/>
</dbReference>
<dbReference type="SUPFAM" id="SSF56784">
    <property type="entry name" value="HAD-like"/>
    <property type="match status" value="1"/>
</dbReference>
<dbReference type="PROSITE" id="PS50157">
    <property type="entry name" value="ZINC_FINGER_C2H2_2"/>
    <property type="match status" value="1"/>
</dbReference>
<dbReference type="InterPro" id="IPR036412">
    <property type="entry name" value="HAD-like_sf"/>
</dbReference>
<dbReference type="InterPro" id="IPR006549">
    <property type="entry name" value="HAD-SF_hydro_IIIA"/>
</dbReference>
<dbReference type="Gene3D" id="3.40.50.1000">
    <property type="entry name" value="HAD superfamily/HAD-like"/>
    <property type="match status" value="1"/>
</dbReference>
<gene>
    <name evidence="4" type="ORF">KIK155_LOCUS4600</name>
</gene>
<dbReference type="GO" id="GO:0046404">
    <property type="term" value="F:ATP-dependent polydeoxyribonucleotide 5'-hydroxyl-kinase activity"/>
    <property type="evidence" value="ECO:0007669"/>
    <property type="project" value="TreeGrafter"/>
</dbReference>